<dbReference type="eggNOG" id="ENOG502THYJ">
    <property type="taxonomic scope" value="Eukaryota"/>
</dbReference>
<dbReference type="OMA" id="YTVFCCS"/>
<keyword evidence="1" id="KW-0472">Membrane</keyword>
<keyword evidence="1" id="KW-0812">Transmembrane</keyword>
<sequence>MRNLVELGSPSSVYYTVFCCSHVIIAFFIFMILDLTLTLFSLFFELFVIFYRDVPDQIWAIFHGASLITMVSGFFAICVGQNIWKFVMEKLQDNPSAIIFFGCRVSLILAVTIARFIISINEFKSREEPTLQELLSLFQIIPVVIYTIGLFLVIRLFSFSTGRYRGYHDVDEDLRLEVRRKYEEFEASIDAAPKED</sequence>
<name>E3M8U6_CAERE</name>
<feature type="transmembrane region" description="Helical" evidence="1">
    <location>
        <begin position="58"/>
        <end position="84"/>
    </location>
</feature>
<gene>
    <name evidence="2" type="primary">Cre-spe-38</name>
    <name evidence="2" type="ORF">CRE_13933</name>
</gene>
<dbReference type="HOGENOM" id="CLU_128924_0_0_1"/>
<dbReference type="STRING" id="31234.E3M8U6"/>
<dbReference type="EMBL" id="DS268429">
    <property type="protein sequence ID" value="EFO95830.1"/>
    <property type="molecule type" value="Genomic_DNA"/>
</dbReference>
<feature type="transmembrane region" description="Helical" evidence="1">
    <location>
        <begin position="96"/>
        <end position="118"/>
    </location>
</feature>
<protein>
    <submittedName>
        <fullName evidence="2">CRE-SPE-38 protein</fullName>
    </submittedName>
</protein>
<keyword evidence="3" id="KW-1185">Reference proteome</keyword>
<feature type="transmembrane region" description="Helical" evidence="1">
    <location>
        <begin position="138"/>
        <end position="157"/>
    </location>
</feature>
<evidence type="ECO:0000313" key="2">
    <source>
        <dbReference type="EMBL" id="EFO95830.1"/>
    </source>
</evidence>
<dbReference type="GO" id="GO:0005938">
    <property type="term" value="C:cell cortex"/>
    <property type="evidence" value="ECO:0007669"/>
    <property type="project" value="EnsemblMetazoa"/>
</dbReference>
<evidence type="ECO:0000313" key="3">
    <source>
        <dbReference type="Proteomes" id="UP000008281"/>
    </source>
</evidence>
<proteinExistence type="predicted"/>
<dbReference type="AlphaFoldDB" id="E3M8U6"/>
<evidence type="ECO:0000256" key="1">
    <source>
        <dbReference type="SAM" id="Phobius"/>
    </source>
</evidence>
<organism evidence="3">
    <name type="scientific">Caenorhabditis remanei</name>
    <name type="common">Caenorhabditis vulgaris</name>
    <dbReference type="NCBI Taxonomy" id="31234"/>
    <lineage>
        <taxon>Eukaryota</taxon>
        <taxon>Metazoa</taxon>
        <taxon>Ecdysozoa</taxon>
        <taxon>Nematoda</taxon>
        <taxon>Chromadorea</taxon>
        <taxon>Rhabditida</taxon>
        <taxon>Rhabditina</taxon>
        <taxon>Rhabditomorpha</taxon>
        <taxon>Rhabditoidea</taxon>
        <taxon>Rhabditidae</taxon>
        <taxon>Peloderinae</taxon>
        <taxon>Caenorhabditis</taxon>
    </lineage>
</organism>
<accession>E3M8U6</accession>
<dbReference type="InParanoid" id="E3M8U6"/>
<reference evidence="2" key="1">
    <citation type="submission" date="2007-07" db="EMBL/GenBank/DDBJ databases">
        <title>PCAP assembly of the Caenorhabditis remanei genome.</title>
        <authorList>
            <consortium name="The Caenorhabditis remanei Sequencing Consortium"/>
            <person name="Wilson R.K."/>
        </authorList>
    </citation>
    <scope>NUCLEOTIDE SEQUENCE [LARGE SCALE GENOMIC DNA]</scope>
    <source>
        <strain evidence="2">PB4641</strain>
    </source>
</reference>
<dbReference type="Proteomes" id="UP000008281">
    <property type="component" value="Unassembled WGS sequence"/>
</dbReference>
<keyword evidence="1" id="KW-1133">Transmembrane helix</keyword>
<dbReference type="FunCoup" id="E3M8U6">
    <property type="interactions" value="1108"/>
</dbReference>
<dbReference type="GO" id="GO:0035037">
    <property type="term" value="P:sperm entry"/>
    <property type="evidence" value="ECO:0007669"/>
    <property type="project" value="EnsemblMetazoa"/>
</dbReference>
<dbReference type="OrthoDB" id="5806556at2759"/>